<protein>
    <recommendedName>
        <fullName evidence="10">Tyrosinase</fullName>
    </recommendedName>
</protein>
<evidence type="ECO:0000256" key="5">
    <source>
        <dbReference type="SAM" id="Phobius"/>
    </source>
</evidence>
<dbReference type="InterPro" id="IPR010928">
    <property type="entry name" value="MelC1"/>
</dbReference>
<keyword evidence="2" id="KW-0732">Signal</keyword>
<dbReference type="Gene3D" id="3.30.1880.10">
    <property type="entry name" value="protein ne1242 domain like"/>
    <property type="match status" value="1"/>
</dbReference>
<evidence type="ECO:0008006" key="10">
    <source>
        <dbReference type="Google" id="ProtNLM"/>
    </source>
</evidence>
<keyword evidence="5" id="KW-1133">Transmembrane helix</keyword>
<keyword evidence="8" id="KW-1185">Reference proteome</keyword>
<sequence>MGRTRDATGTAAARRGVSRRIVLRSVFTVGVTAGTAAALGPVLAGDPDEPVPASGKARGTEPERFAETYRGREIRGAVTVVVPAGGRGDAVRAAGAADAVPHLDVRVDGRPLHIMRRADGSYVSDVNHYESFPTLLATARAAVDELGSAQLAAAPPRHGT</sequence>
<dbReference type="Proteomes" id="UP000498980">
    <property type="component" value="Unassembled WGS sequence"/>
</dbReference>
<evidence type="ECO:0000256" key="4">
    <source>
        <dbReference type="SAM" id="MobiDB-lite"/>
    </source>
</evidence>
<reference evidence="7 9" key="2">
    <citation type="submission" date="2020-07" db="EMBL/GenBank/DDBJ databases">
        <title>Sequencing the genomes of 1000 actinobacteria strains.</title>
        <authorList>
            <person name="Klenk H.-P."/>
        </authorList>
    </citation>
    <scope>NUCLEOTIDE SEQUENCE [LARGE SCALE GENOMIC DNA]</scope>
    <source>
        <strain evidence="7 9">DSM 41455</strain>
    </source>
</reference>
<evidence type="ECO:0000313" key="7">
    <source>
        <dbReference type="EMBL" id="NYE43494.1"/>
    </source>
</evidence>
<dbReference type="InterPro" id="IPR023199">
    <property type="entry name" value="GriE/MELC1_sf"/>
</dbReference>
<dbReference type="GO" id="GO:0042438">
    <property type="term" value="P:melanin biosynthetic process"/>
    <property type="evidence" value="ECO:0007669"/>
    <property type="project" value="InterPro"/>
</dbReference>
<comment type="caution">
    <text evidence="6">The sequence shown here is derived from an EMBL/GenBank/DDBJ whole genome shotgun (WGS) entry which is preliminary data.</text>
</comment>
<dbReference type="EMBL" id="JACCCF010000001">
    <property type="protein sequence ID" value="NYE43494.1"/>
    <property type="molecule type" value="Genomic_DNA"/>
</dbReference>
<dbReference type="InterPro" id="IPR006311">
    <property type="entry name" value="TAT_signal"/>
</dbReference>
<keyword evidence="3" id="KW-0186">Copper</keyword>
<evidence type="ECO:0000256" key="2">
    <source>
        <dbReference type="ARBA" id="ARBA00022729"/>
    </source>
</evidence>
<dbReference type="AlphaFoldDB" id="A0A7J0CCN9"/>
<accession>A0A7J0CCN9</accession>
<evidence type="ECO:0000313" key="6">
    <source>
        <dbReference type="EMBL" id="GFM99967.1"/>
    </source>
</evidence>
<proteinExistence type="inferred from homology"/>
<evidence type="ECO:0000256" key="1">
    <source>
        <dbReference type="ARBA" id="ARBA00009871"/>
    </source>
</evidence>
<organism evidence="6 8">
    <name type="scientific">Streptomyces fulvorobeus</name>
    <dbReference type="NCBI Taxonomy" id="284028"/>
    <lineage>
        <taxon>Bacteria</taxon>
        <taxon>Bacillati</taxon>
        <taxon>Actinomycetota</taxon>
        <taxon>Actinomycetes</taxon>
        <taxon>Kitasatosporales</taxon>
        <taxon>Streptomycetaceae</taxon>
        <taxon>Streptomyces</taxon>
    </lineage>
</organism>
<feature type="transmembrane region" description="Helical" evidence="5">
    <location>
        <begin position="21"/>
        <end position="44"/>
    </location>
</feature>
<evidence type="ECO:0000256" key="3">
    <source>
        <dbReference type="ARBA" id="ARBA00023008"/>
    </source>
</evidence>
<dbReference type="RefSeq" id="WP_173316380.1">
    <property type="nucleotide sequence ID" value="NZ_BAAAUE010000013.1"/>
</dbReference>
<reference evidence="6 8" key="1">
    <citation type="submission" date="2020-05" db="EMBL/GenBank/DDBJ databases">
        <title>Whole genome shotgun sequence of Streptomyces fulvorobeus NBRC 15897.</title>
        <authorList>
            <person name="Komaki H."/>
            <person name="Tamura T."/>
        </authorList>
    </citation>
    <scope>NUCLEOTIDE SEQUENCE [LARGE SCALE GENOMIC DNA]</scope>
    <source>
        <strain evidence="6 8">NBRC 15897</strain>
    </source>
</reference>
<keyword evidence="5" id="KW-0472">Membrane</keyword>
<comment type="similarity">
    <text evidence="1">Belongs to the melC1 family.</text>
</comment>
<evidence type="ECO:0000313" key="8">
    <source>
        <dbReference type="Proteomes" id="UP000498980"/>
    </source>
</evidence>
<dbReference type="PROSITE" id="PS51318">
    <property type="entry name" value="TAT"/>
    <property type="match status" value="1"/>
</dbReference>
<gene>
    <name evidence="7" type="ORF">HEB29_004505</name>
    <name evidence="6" type="ORF">Sfulv_47780</name>
</gene>
<dbReference type="EMBL" id="BLWC01000001">
    <property type="protein sequence ID" value="GFM99967.1"/>
    <property type="molecule type" value="Genomic_DNA"/>
</dbReference>
<dbReference type="Pfam" id="PF06236">
    <property type="entry name" value="MelC1"/>
    <property type="match status" value="1"/>
</dbReference>
<feature type="region of interest" description="Disordered" evidence="4">
    <location>
        <begin position="40"/>
        <end position="63"/>
    </location>
</feature>
<evidence type="ECO:0000313" key="9">
    <source>
        <dbReference type="Proteomes" id="UP000530403"/>
    </source>
</evidence>
<keyword evidence="5" id="KW-0812">Transmembrane</keyword>
<dbReference type="GO" id="GO:0005507">
    <property type="term" value="F:copper ion binding"/>
    <property type="evidence" value="ECO:0007669"/>
    <property type="project" value="InterPro"/>
</dbReference>
<dbReference type="Proteomes" id="UP000530403">
    <property type="component" value="Unassembled WGS sequence"/>
</dbReference>
<name>A0A7J0CCN9_9ACTN</name>